<dbReference type="OrthoDB" id="2985014at2759"/>
<dbReference type="RefSeq" id="XP_003658914.1">
    <property type="nucleotide sequence ID" value="XM_003658866.1"/>
</dbReference>
<keyword evidence="1" id="KW-1133">Transmembrane helix</keyword>
<organism evidence="2 3">
    <name type="scientific">Thermothelomyces thermophilus (strain ATCC 42464 / BCRC 31852 / DSM 1799)</name>
    <name type="common">Sporotrichum thermophile</name>
    <dbReference type="NCBI Taxonomy" id="573729"/>
    <lineage>
        <taxon>Eukaryota</taxon>
        <taxon>Fungi</taxon>
        <taxon>Dikarya</taxon>
        <taxon>Ascomycota</taxon>
        <taxon>Pezizomycotina</taxon>
        <taxon>Sordariomycetes</taxon>
        <taxon>Sordariomycetidae</taxon>
        <taxon>Sordariales</taxon>
        <taxon>Chaetomiaceae</taxon>
        <taxon>Thermothelomyces</taxon>
    </lineage>
</organism>
<reference evidence="2 3" key="1">
    <citation type="journal article" date="2011" name="Nat. Biotechnol.">
        <title>Comparative genomic analysis of the thermophilic biomass-degrading fungi Myceliophthora thermophila and Thielavia terrestris.</title>
        <authorList>
            <person name="Berka R.M."/>
            <person name="Grigoriev I.V."/>
            <person name="Otillar R."/>
            <person name="Salamov A."/>
            <person name="Grimwood J."/>
            <person name="Reid I."/>
            <person name="Ishmael N."/>
            <person name="John T."/>
            <person name="Darmond C."/>
            <person name="Moisan M.-C."/>
            <person name="Henrissat B."/>
            <person name="Coutinho P.M."/>
            <person name="Lombard V."/>
            <person name="Natvig D.O."/>
            <person name="Lindquist E."/>
            <person name="Schmutz J."/>
            <person name="Lucas S."/>
            <person name="Harris P."/>
            <person name="Powlowski J."/>
            <person name="Bellemare A."/>
            <person name="Taylor D."/>
            <person name="Butler G."/>
            <person name="de Vries R.P."/>
            <person name="Allijn I.E."/>
            <person name="van den Brink J."/>
            <person name="Ushinsky S."/>
            <person name="Storms R."/>
            <person name="Powell A.J."/>
            <person name="Paulsen I.T."/>
            <person name="Elbourne L.D.H."/>
            <person name="Baker S.E."/>
            <person name="Magnuson J."/>
            <person name="LaBoissiere S."/>
            <person name="Clutterbuck A.J."/>
            <person name="Martinez D."/>
            <person name="Wogulis M."/>
            <person name="de Leon A.L."/>
            <person name="Rey M.W."/>
            <person name="Tsang A."/>
        </authorList>
    </citation>
    <scope>NUCLEOTIDE SEQUENCE [LARGE SCALE GENOMIC DNA]</scope>
    <source>
        <strain evidence="3">ATCC 42464 / BCRC 31852 / DSM 1799</strain>
    </source>
</reference>
<sequence>MWWQPRYVPFRLDMLCEAGFIPAGLFTITRWYKRDETSKRFFFYYFIGNMTAASFSSLVAYGM</sequence>
<name>G2Q4H6_THET4</name>
<dbReference type="Proteomes" id="UP000007322">
    <property type="component" value="Chromosome 1"/>
</dbReference>
<accession>G2Q4H6</accession>
<dbReference type="InParanoid" id="G2Q4H6"/>
<keyword evidence="1" id="KW-0472">Membrane</keyword>
<feature type="transmembrane region" description="Helical" evidence="1">
    <location>
        <begin position="41"/>
        <end position="61"/>
    </location>
</feature>
<dbReference type="KEGG" id="mtm:MYCTH_2122524"/>
<gene>
    <name evidence="2" type="ORF">MYCTH_2122524</name>
</gene>
<dbReference type="GeneID" id="11513278"/>
<evidence type="ECO:0000313" key="2">
    <source>
        <dbReference type="EMBL" id="AEO53669.1"/>
    </source>
</evidence>
<keyword evidence="3" id="KW-1185">Reference proteome</keyword>
<evidence type="ECO:0000256" key="1">
    <source>
        <dbReference type="SAM" id="Phobius"/>
    </source>
</evidence>
<dbReference type="EMBL" id="CP003002">
    <property type="protein sequence ID" value="AEO53669.1"/>
    <property type="molecule type" value="Genomic_DNA"/>
</dbReference>
<dbReference type="AlphaFoldDB" id="G2Q4H6"/>
<keyword evidence="1" id="KW-0812">Transmembrane</keyword>
<dbReference type="VEuPathDB" id="FungiDB:MYCTH_2122524"/>
<dbReference type="HOGENOM" id="CLU_2887413_0_0_1"/>
<evidence type="ECO:0000313" key="3">
    <source>
        <dbReference type="Proteomes" id="UP000007322"/>
    </source>
</evidence>
<protein>
    <submittedName>
        <fullName evidence="2">Uncharacterized protein</fullName>
    </submittedName>
</protein>
<proteinExistence type="predicted"/>